<dbReference type="Proteomes" id="UP000317940">
    <property type="component" value="Unassembled WGS sequence"/>
</dbReference>
<accession>A0A561T609</accession>
<evidence type="ECO:0000256" key="1">
    <source>
        <dbReference type="SAM" id="MobiDB-lite"/>
    </source>
</evidence>
<reference evidence="2 3" key="1">
    <citation type="submission" date="2019-06" db="EMBL/GenBank/DDBJ databases">
        <title>Sequencing the genomes of 1000 actinobacteria strains.</title>
        <authorList>
            <person name="Klenk H.-P."/>
        </authorList>
    </citation>
    <scope>NUCLEOTIDE SEQUENCE [LARGE SCALE GENOMIC DNA]</scope>
    <source>
        <strain evidence="2 3">DSM 44826</strain>
    </source>
</reference>
<name>A0A561T609_9ACTN</name>
<dbReference type="AlphaFoldDB" id="A0A561T609"/>
<organism evidence="2 3">
    <name type="scientific">Kitasatospora viridis</name>
    <dbReference type="NCBI Taxonomy" id="281105"/>
    <lineage>
        <taxon>Bacteria</taxon>
        <taxon>Bacillati</taxon>
        <taxon>Actinomycetota</taxon>
        <taxon>Actinomycetes</taxon>
        <taxon>Kitasatosporales</taxon>
        <taxon>Streptomycetaceae</taxon>
        <taxon>Kitasatospora</taxon>
    </lineage>
</organism>
<evidence type="ECO:0000313" key="2">
    <source>
        <dbReference type="EMBL" id="TWF82544.1"/>
    </source>
</evidence>
<protein>
    <submittedName>
        <fullName evidence="2">Uncharacterized protein</fullName>
    </submittedName>
</protein>
<dbReference type="EMBL" id="VIWT01000004">
    <property type="protein sequence ID" value="TWF82544.1"/>
    <property type="molecule type" value="Genomic_DNA"/>
</dbReference>
<feature type="region of interest" description="Disordered" evidence="1">
    <location>
        <begin position="1"/>
        <end position="30"/>
    </location>
</feature>
<proteinExistence type="predicted"/>
<gene>
    <name evidence="2" type="ORF">FHX73_1426</name>
</gene>
<feature type="region of interest" description="Disordered" evidence="1">
    <location>
        <begin position="76"/>
        <end position="99"/>
    </location>
</feature>
<sequence length="99" mass="10334">MTCDDYRAAASAELDGERDAGTDAELDADRTPAEHLARCAECAAWLAAARRLRALSLAAPGPSEEWSRRLVARVVEEAASSGGRPEPRTGADGVAHGSS</sequence>
<comment type="caution">
    <text evidence="2">The sequence shown here is derived from an EMBL/GenBank/DDBJ whole genome shotgun (WGS) entry which is preliminary data.</text>
</comment>
<feature type="compositionally biased region" description="Basic and acidic residues" evidence="1">
    <location>
        <begin position="15"/>
        <end position="30"/>
    </location>
</feature>
<evidence type="ECO:0000313" key="3">
    <source>
        <dbReference type="Proteomes" id="UP000317940"/>
    </source>
</evidence>
<keyword evidence="3" id="KW-1185">Reference proteome</keyword>
<dbReference type="RefSeq" id="WP_145909847.1">
    <property type="nucleotide sequence ID" value="NZ_BAAAMZ010000002.1"/>
</dbReference>